<dbReference type="InterPro" id="IPR011008">
    <property type="entry name" value="Dimeric_a/b-barrel"/>
</dbReference>
<sequence>MTTSVFIAEASPASPDREDEFNDWYTTTHIPEVRSAIPEVTAVSRYRTWKADQDGPARYIAVYEVDGLSAAEAAAKLGAAVPTFTAGPMITEGEHASVLTFADSAGAN</sequence>
<accession>A0ABP7NI88</accession>
<organism evidence="2 3">
    <name type="scientific">Microbacterium soli</name>
    <dbReference type="NCBI Taxonomy" id="446075"/>
    <lineage>
        <taxon>Bacteria</taxon>
        <taxon>Bacillati</taxon>
        <taxon>Actinomycetota</taxon>
        <taxon>Actinomycetes</taxon>
        <taxon>Micrococcales</taxon>
        <taxon>Microbacteriaceae</taxon>
        <taxon>Microbacterium</taxon>
    </lineage>
</organism>
<name>A0ABP7NI88_9MICO</name>
<dbReference type="RefSeq" id="WP_344820137.1">
    <property type="nucleotide sequence ID" value="NZ_BAABCP010000002.1"/>
</dbReference>
<protein>
    <recommendedName>
        <fullName evidence="4">EthD family reductase</fullName>
    </recommendedName>
</protein>
<evidence type="ECO:0000256" key="1">
    <source>
        <dbReference type="SAM" id="MobiDB-lite"/>
    </source>
</evidence>
<comment type="caution">
    <text evidence="2">The sequence shown here is derived from an EMBL/GenBank/DDBJ whole genome shotgun (WGS) entry which is preliminary data.</text>
</comment>
<feature type="region of interest" description="Disordered" evidence="1">
    <location>
        <begin position="1"/>
        <end position="21"/>
    </location>
</feature>
<gene>
    <name evidence="2" type="ORF">GCM10022383_26050</name>
</gene>
<dbReference type="SUPFAM" id="SSF54909">
    <property type="entry name" value="Dimeric alpha+beta barrel"/>
    <property type="match status" value="1"/>
</dbReference>
<dbReference type="EMBL" id="BAABCP010000002">
    <property type="protein sequence ID" value="GAA3947012.1"/>
    <property type="molecule type" value="Genomic_DNA"/>
</dbReference>
<proteinExistence type="predicted"/>
<dbReference type="Proteomes" id="UP001501591">
    <property type="component" value="Unassembled WGS sequence"/>
</dbReference>
<evidence type="ECO:0000313" key="2">
    <source>
        <dbReference type="EMBL" id="GAA3947012.1"/>
    </source>
</evidence>
<evidence type="ECO:0000313" key="3">
    <source>
        <dbReference type="Proteomes" id="UP001501591"/>
    </source>
</evidence>
<dbReference type="Gene3D" id="3.30.70.100">
    <property type="match status" value="1"/>
</dbReference>
<reference evidence="3" key="1">
    <citation type="journal article" date="2019" name="Int. J. Syst. Evol. Microbiol.">
        <title>The Global Catalogue of Microorganisms (GCM) 10K type strain sequencing project: providing services to taxonomists for standard genome sequencing and annotation.</title>
        <authorList>
            <consortium name="The Broad Institute Genomics Platform"/>
            <consortium name="The Broad Institute Genome Sequencing Center for Infectious Disease"/>
            <person name="Wu L."/>
            <person name="Ma J."/>
        </authorList>
    </citation>
    <scope>NUCLEOTIDE SEQUENCE [LARGE SCALE GENOMIC DNA]</scope>
    <source>
        <strain evidence="3">JCM 17024</strain>
    </source>
</reference>
<keyword evidence="3" id="KW-1185">Reference proteome</keyword>
<evidence type="ECO:0008006" key="4">
    <source>
        <dbReference type="Google" id="ProtNLM"/>
    </source>
</evidence>